<evidence type="ECO:0000313" key="3">
    <source>
        <dbReference type="Proteomes" id="UP000296049"/>
    </source>
</evidence>
<gene>
    <name evidence="2" type="ORF">Anapl_17078</name>
</gene>
<feature type="compositionally biased region" description="Basic and acidic residues" evidence="1">
    <location>
        <begin position="1042"/>
        <end position="1063"/>
    </location>
</feature>
<protein>
    <submittedName>
        <fullName evidence="2">Uncharacterized protein</fullName>
    </submittedName>
</protein>
<proteinExistence type="predicted"/>
<feature type="compositionally biased region" description="Basic and acidic residues" evidence="1">
    <location>
        <begin position="358"/>
        <end position="372"/>
    </location>
</feature>
<organism evidence="2 3">
    <name type="scientific">Anas platyrhynchos</name>
    <name type="common">Mallard</name>
    <name type="synonym">Anas boschas</name>
    <dbReference type="NCBI Taxonomy" id="8839"/>
    <lineage>
        <taxon>Eukaryota</taxon>
        <taxon>Metazoa</taxon>
        <taxon>Chordata</taxon>
        <taxon>Craniata</taxon>
        <taxon>Vertebrata</taxon>
        <taxon>Euteleostomi</taxon>
        <taxon>Archelosauria</taxon>
        <taxon>Archosauria</taxon>
        <taxon>Dinosauria</taxon>
        <taxon>Saurischia</taxon>
        <taxon>Theropoda</taxon>
        <taxon>Coelurosauria</taxon>
        <taxon>Aves</taxon>
        <taxon>Neognathae</taxon>
        <taxon>Galloanserae</taxon>
        <taxon>Anseriformes</taxon>
        <taxon>Anatidae</taxon>
        <taxon>Anatinae</taxon>
        <taxon>Anas</taxon>
    </lineage>
</organism>
<reference evidence="3" key="1">
    <citation type="journal article" date="2013" name="Nat. Genet.">
        <title>The duck genome and transcriptome provide insight into an avian influenza virus reservoir species.</title>
        <authorList>
            <person name="Huang Y."/>
            <person name="Li Y."/>
            <person name="Burt D.W."/>
            <person name="Chen H."/>
            <person name="Zhang Y."/>
            <person name="Qian W."/>
            <person name="Kim H."/>
            <person name="Gan S."/>
            <person name="Zhao Y."/>
            <person name="Li J."/>
            <person name="Yi K."/>
            <person name="Feng H."/>
            <person name="Zhu P."/>
            <person name="Li B."/>
            <person name="Liu Q."/>
            <person name="Fairley S."/>
            <person name="Magor K.E."/>
            <person name="Du Z."/>
            <person name="Hu X."/>
            <person name="Goodman L."/>
            <person name="Tafer H."/>
            <person name="Vignal A."/>
            <person name="Lee T."/>
            <person name="Kim K.W."/>
            <person name="Sheng Z."/>
            <person name="An Y."/>
            <person name="Searle S."/>
            <person name="Herrero J."/>
            <person name="Groenen M.A."/>
            <person name="Crooijmans R.P."/>
            <person name="Faraut T."/>
            <person name="Cai Q."/>
            <person name="Webster R.G."/>
            <person name="Aldridge J.R."/>
            <person name="Warren W.C."/>
            <person name="Bartschat S."/>
            <person name="Kehr S."/>
            <person name="Marz M."/>
            <person name="Stadler P.F."/>
            <person name="Smith J."/>
            <person name="Kraus R.H."/>
            <person name="Zhao Y."/>
            <person name="Ren L."/>
            <person name="Fei J."/>
            <person name="Morisson M."/>
            <person name="Kaiser P."/>
            <person name="Griffin D.K."/>
            <person name="Rao M."/>
            <person name="Pitel F."/>
            <person name="Wang J."/>
            <person name="Li N."/>
        </authorList>
    </citation>
    <scope>NUCLEOTIDE SEQUENCE [LARGE SCALE GENOMIC DNA]</scope>
</reference>
<evidence type="ECO:0000313" key="2">
    <source>
        <dbReference type="EMBL" id="EOA98186.1"/>
    </source>
</evidence>
<name>R0JM39_ANAPL</name>
<feature type="region of interest" description="Disordered" evidence="1">
    <location>
        <begin position="1039"/>
        <end position="1072"/>
    </location>
</feature>
<dbReference type="AlphaFoldDB" id="R0JM39"/>
<feature type="region of interest" description="Disordered" evidence="1">
    <location>
        <begin position="460"/>
        <end position="486"/>
    </location>
</feature>
<keyword evidence="3" id="KW-1185">Reference proteome</keyword>
<evidence type="ECO:0000256" key="1">
    <source>
        <dbReference type="SAM" id="MobiDB-lite"/>
    </source>
</evidence>
<accession>R0JM39</accession>
<dbReference type="EMBL" id="KB743534">
    <property type="protein sequence ID" value="EOA98186.1"/>
    <property type="molecule type" value="Genomic_DNA"/>
</dbReference>
<sequence>MGCEMPADLSTAKCQTKRPSVNEHKRHLSAVLSDALVLTLLKEGPTAFVCINQARLIKCALAHQHIGSDEELHKRQCQAILGNIHYMSKEQSDWRKIQAPIGNKAEWQSNLWQRDRMNSWMLQLPEHKSVSQVYLLCCPSHVVSNLGVSRKSGNKTVAADYQEQPKVLVHVWGFTLLLKASHFAGSIAGSSPRTGARRISLTTQEVGWVRSAGPKCLRELAPSFTANGSPTRLTTPLLQGRLCISSFGKAREKTSSSALELTPFKKLEAIPGNSVSYKSTKFPHEQVFLWMAVGTGPQPRNSPTTKRFPRDFRASRNLQLALRSPQQPANPKRTRTGAAPSPPRVAPRLRQPPVGRQPQKERGSEEEGDGKENWVSRILQALGEIQDRGTHRLLMGLCDRDYEVELELKVAVQHPIPGQLSPLLSLHTLLFCQVPVAVLKQQREPSRSAMNEYWPACAGLTEDGGSRRGSGDQKPPGMRNGQRISADEQRTYPGLYSKIQIQRIVNTGGGYGEAVALLLLRNYRRISYECSTTVNHGPVNGNGLEVVRARSRLVLSISKSPGRASLRRRLEKPCWVNSTRNEAAQQNTVKDPLAEYSPDDCYPDTGAQGYNAKLDSHLGYCGRTLKGICLKGRTMRWTLVQLTIRSQSCVFAKSNSMQLKGWLWRRCSEATPLFLVTHVGLKLKLEEMKVRAMQVLSASSDSEEKWIRLRVCFDSFSGELCSANPLLKEGLLLIMEREKGSKSFSEINPFLHVIEVAPRSSEGKKELDGTTFCFPSMDLTAKTSDLQSCHFPPRLPFTEAGSLGLPVFLQAQAQAPATVFLQAQAPAMLLLFFCIRSECPEGYFQRTPVSVAMASDETRDSRWETCQRSANSPCLDCSGRQVTASNTKTMLTIHYAVVCGIEQELLHALEHEDSSNAGSLIQEAWRPWPLLCTDDQQRGKYNSRQLDVASNYDNCLRPSSFFRYYSALVAGIQKYAVPESCRQLLAAPVLWALQGEQCRAHHQDGCRSVVQQHHPPTPAPPQTSSRLVAGHGFAVPGKMKQQRPDLLRAASRPEYESHVERKGQTSFDAGSF</sequence>
<dbReference type="Proteomes" id="UP000296049">
    <property type="component" value="Unassembled WGS sequence"/>
</dbReference>
<feature type="region of interest" description="Disordered" evidence="1">
    <location>
        <begin position="320"/>
        <end position="372"/>
    </location>
</feature>